<accession>A0ABW1QUR3</accession>
<evidence type="ECO:0000256" key="2">
    <source>
        <dbReference type="PROSITE-ProRule" id="PRU01091"/>
    </source>
</evidence>
<organism evidence="4 5">
    <name type="scientific">Nocardioides yefusunii</name>
    <dbReference type="NCBI Taxonomy" id="2500546"/>
    <lineage>
        <taxon>Bacteria</taxon>
        <taxon>Bacillati</taxon>
        <taxon>Actinomycetota</taxon>
        <taxon>Actinomycetes</taxon>
        <taxon>Propionibacteriales</taxon>
        <taxon>Nocardioidaceae</taxon>
        <taxon>Nocardioides</taxon>
    </lineage>
</organism>
<dbReference type="Proteomes" id="UP001596098">
    <property type="component" value="Unassembled WGS sequence"/>
</dbReference>
<dbReference type="PANTHER" id="PTHR40082">
    <property type="entry name" value="BLR5956 PROTEIN"/>
    <property type="match status" value="1"/>
</dbReference>
<dbReference type="SUPFAM" id="SSF69618">
    <property type="entry name" value="HemD-like"/>
    <property type="match status" value="1"/>
</dbReference>
<dbReference type="InterPro" id="IPR001867">
    <property type="entry name" value="OmpR/PhoB-type_DNA-bd"/>
</dbReference>
<evidence type="ECO:0000259" key="3">
    <source>
        <dbReference type="PROSITE" id="PS51755"/>
    </source>
</evidence>
<protein>
    <submittedName>
        <fullName evidence="4">Winged helix-turn-helix domain-containing protein</fullName>
    </submittedName>
</protein>
<dbReference type="RefSeq" id="WP_164878634.1">
    <property type="nucleotide sequence ID" value="NZ_CP034929.1"/>
</dbReference>
<dbReference type="CDD" id="cd00383">
    <property type="entry name" value="trans_reg_C"/>
    <property type="match status" value="1"/>
</dbReference>
<sequence length="237" mass="24282">MPEGVLGAVRVGVTATRSASEQVGLLRRHGASVVWSPVLAPEHTSWAAESVELLDAVAHRRVDALTFTSTSAVRALLRGAEQHGMTELVLTAMREHVAVVCSGVDTQAALDAVGVRAAATAGAGVEELVALLARVLPAEGDDATIRLNDGRLLTVGGSGVLVDDCPVRLTPAPAAVLRVLAQRPGHVVGRAELLGSLPSGTAGSEHAVETAVARLRQAVGSAAVQTLVKRGYRLAVG</sequence>
<reference evidence="5" key="1">
    <citation type="journal article" date="2019" name="Int. J. Syst. Evol. Microbiol.">
        <title>The Global Catalogue of Microorganisms (GCM) 10K type strain sequencing project: providing services to taxonomists for standard genome sequencing and annotation.</title>
        <authorList>
            <consortium name="The Broad Institute Genomics Platform"/>
            <consortium name="The Broad Institute Genome Sequencing Center for Infectious Disease"/>
            <person name="Wu L."/>
            <person name="Ma J."/>
        </authorList>
    </citation>
    <scope>NUCLEOTIDE SEQUENCE [LARGE SCALE GENOMIC DNA]</scope>
    <source>
        <strain evidence="5">DFY28</strain>
    </source>
</reference>
<dbReference type="Gene3D" id="3.40.50.10090">
    <property type="match status" value="1"/>
</dbReference>
<evidence type="ECO:0000313" key="5">
    <source>
        <dbReference type="Proteomes" id="UP001596098"/>
    </source>
</evidence>
<evidence type="ECO:0000313" key="4">
    <source>
        <dbReference type="EMBL" id="MFC6152773.1"/>
    </source>
</evidence>
<dbReference type="InterPro" id="IPR003754">
    <property type="entry name" value="4pyrrol_synth_uPrphyn_synth"/>
</dbReference>
<dbReference type="InterPro" id="IPR036388">
    <property type="entry name" value="WH-like_DNA-bd_sf"/>
</dbReference>
<name>A0ABW1QUR3_9ACTN</name>
<comment type="caution">
    <text evidence="4">The sequence shown here is derived from an EMBL/GenBank/DDBJ whole genome shotgun (WGS) entry which is preliminary data.</text>
</comment>
<keyword evidence="1 2" id="KW-0238">DNA-binding</keyword>
<feature type="DNA-binding region" description="OmpR/PhoB-type" evidence="2">
    <location>
        <begin position="142"/>
        <end position="236"/>
    </location>
</feature>
<dbReference type="EMBL" id="JBHSQI010000002">
    <property type="protein sequence ID" value="MFC6152773.1"/>
    <property type="molecule type" value="Genomic_DNA"/>
</dbReference>
<dbReference type="Gene3D" id="1.10.10.10">
    <property type="entry name" value="Winged helix-like DNA-binding domain superfamily/Winged helix DNA-binding domain"/>
    <property type="match status" value="1"/>
</dbReference>
<evidence type="ECO:0000256" key="1">
    <source>
        <dbReference type="ARBA" id="ARBA00023125"/>
    </source>
</evidence>
<dbReference type="InterPro" id="IPR036108">
    <property type="entry name" value="4pyrrol_syn_uPrphyn_synt_sf"/>
</dbReference>
<dbReference type="InterPro" id="IPR039793">
    <property type="entry name" value="UROS/Hem4"/>
</dbReference>
<dbReference type="InterPro" id="IPR016032">
    <property type="entry name" value="Sig_transdc_resp-reg_C-effctor"/>
</dbReference>
<dbReference type="Pfam" id="PF02602">
    <property type="entry name" value="HEM4"/>
    <property type="match status" value="1"/>
</dbReference>
<dbReference type="PROSITE" id="PS51755">
    <property type="entry name" value="OMPR_PHOB"/>
    <property type="match status" value="1"/>
</dbReference>
<proteinExistence type="predicted"/>
<dbReference type="SMART" id="SM00862">
    <property type="entry name" value="Trans_reg_C"/>
    <property type="match status" value="1"/>
</dbReference>
<keyword evidence="5" id="KW-1185">Reference proteome</keyword>
<gene>
    <name evidence="4" type="ORF">ACFPWU_03720</name>
</gene>
<dbReference type="SUPFAM" id="SSF46894">
    <property type="entry name" value="C-terminal effector domain of the bipartite response regulators"/>
    <property type="match status" value="1"/>
</dbReference>
<dbReference type="Pfam" id="PF00486">
    <property type="entry name" value="Trans_reg_C"/>
    <property type="match status" value="1"/>
</dbReference>
<feature type="domain" description="OmpR/PhoB-type" evidence="3">
    <location>
        <begin position="142"/>
        <end position="236"/>
    </location>
</feature>
<dbReference type="PANTHER" id="PTHR40082:SF1">
    <property type="entry name" value="BLR5956 PROTEIN"/>
    <property type="match status" value="1"/>
</dbReference>